<dbReference type="AlphaFoldDB" id="A0A917X5K2"/>
<comment type="caution">
    <text evidence="3">The sequence shown here is derived from an EMBL/GenBank/DDBJ whole genome shotgun (WGS) entry which is preliminary data.</text>
</comment>
<feature type="compositionally biased region" description="Low complexity" evidence="1">
    <location>
        <begin position="12"/>
        <end position="23"/>
    </location>
</feature>
<dbReference type="Proteomes" id="UP000642070">
    <property type="component" value="Unassembled WGS sequence"/>
</dbReference>
<dbReference type="SUPFAM" id="SSF103196">
    <property type="entry name" value="Roadblock/LC7 domain"/>
    <property type="match status" value="1"/>
</dbReference>
<dbReference type="InterPro" id="IPR004942">
    <property type="entry name" value="Roadblock/LAMTOR2_dom"/>
</dbReference>
<dbReference type="Gene3D" id="3.30.450.30">
    <property type="entry name" value="Dynein light chain 2a, cytoplasmic"/>
    <property type="match status" value="1"/>
</dbReference>
<evidence type="ECO:0000313" key="3">
    <source>
        <dbReference type="EMBL" id="GGM71897.1"/>
    </source>
</evidence>
<feature type="domain" description="Roadblock/LAMTOR2" evidence="2">
    <location>
        <begin position="38"/>
        <end position="127"/>
    </location>
</feature>
<accession>A0A917X5K2</accession>
<evidence type="ECO:0000259" key="2">
    <source>
        <dbReference type="SMART" id="SM00960"/>
    </source>
</evidence>
<gene>
    <name evidence="3" type="ORF">GCM10007977_087050</name>
</gene>
<name>A0A917X5K2_9ACTN</name>
<proteinExistence type="predicted"/>
<reference evidence="3" key="1">
    <citation type="journal article" date="2014" name="Int. J. Syst. Evol. Microbiol.">
        <title>Complete genome sequence of Corynebacterium casei LMG S-19264T (=DSM 44701T), isolated from a smear-ripened cheese.</title>
        <authorList>
            <consortium name="US DOE Joint Genome Institute (JGI-PGF)"/>
            <person name="Walter F."/>
            <person name="Albersmeier A."/>
            <person name="Kalinowski J."/>
            <person name="Ruckert C."/>
        </authorList>
    </citation>
    <scope>NUCLEOTIDE SEQUENCE</scope>
    <source>
        <strain evidence="3">JCM 19831</strain>
    </source>
</reference>
<dbReference type="EMBL" id="BMPI01000063">
    <property type="protein sequence ID" value="GGM71897.1"/>
    <property type="molecule type" value="Genomic_DNA"/>
</dbReference>
<feature type="compositionally biased region" description="Basic and acidic residues" evidence="1">
    <location>
        <begin position="1"/>
        <end position="11"/>
    </location>
</feature>
<dbReference type="Pfam" id="PF03259">
    <property type="entry name" value="Robl_LC7"/>
    <property type="match status" value="1"/>
</dbReference>
<dbReference type="RefSeq" id="WP_229836667.1">
    <property type="nucleotide sequence ID" value="NZ_BMPI01000063.1"/>
</dbReference>
<sequence length="152" mass="15945">MTSDYLPRREGAPAAGPYHGAGIAARPAPDDGGLGAVRGQLADLRLRVPGVRGSVLAGVDGLLVTYDLPVRAEPHDLAALAATTFGLGRQTALVLGQSPFRDATLRGEGGYFTVYAVDNDRLMAVLGDDGLNVARLHLEARPTARRLAELFT</sequence>
<evidence type="ECO:0000313" key="4">
    <source>
        <dbReference type="Proteomes" id="UP000642070"/>
    </source>
</evidence>
<dbReference type="SMART" id="SM00960">
    <property type="entry name" value="Robl_LC7"/>
    <property type="match status" value="1"/>
</dbReference>
<organism evidence="3 4">
    <name type="scientific">Dactylosporangium sucinum</name>
    <dbReference type="NCBI Taxonomy" id="1424081"/>
    <lineage>
        <taxon>Bacteria</taxon>
        <taxon>Bacillati</taxon>
        <taxon>Actinomycetota</taxon>
        <taxon>Actinomycetes</taxon>
        <taxon>Micromonosporales</taxon>
        <taxon>Micromonosporaceae</taxon>
        <taxon>Dactylosporangium</taxon>
    </lineage>
</organism>
<protein>
    <recommendedName>
        <fullName evidence="2">Roadblock/LAMTOR2 domain-containing protein</fullName>
    </recommendedName>
</protein>
<reference evidence="3" key="2">
    <citation type="submission" date="2020-09" db="EMBL/GenBank/DDBJ databases">
        <authorList>
            <person name="Sun Q."/>
            <person name="Ohkuma M."/>
        </authorList>
    </citation>
    <scope>NUCLEOTIDE SEQUENCE</scope>
    <source>
        <strain evidence="3">JCM 19831</strain>
    </source>
</reference>
<keyword evidence="4" id="KW-1185">Reference proteome</keyword>
<evidence type="ECO:0000256" key="1">
    <source>
        <dbReference type="SAM" id="MobiDB-lite"/>
    </source>
</evidence>
<feature type="region of interest" description="Disordered" evidence="1">
    <location>
        <begin position="1"/>
        <end position="23"/>
    </location>
</feature>